<dbReference type="OrthoDB" id="9780744at2"/>
<comment type="caution">
    <text evidence="7">The sequence shown here is derived from an EMBL/GenBank/DDBJ whole genome shotgun (WGS) entry which is preliminary data.</text>
</comment>
<dbReference type="PANTHER" id="PTHR43798">
    <property type="entry name" value="MONOACYLGLYCEROL LIPASE"/>
    <property type="match status" value="1"/>
</dbReference>
<dbReference type="InterPro" id="IPR050266">
    <property type="entry name" value="AB_hydrolase_sf"/>
</dbReference>
<dbReference type="EMBL" id="BAER01000014">
    <property type="protein sequence ID" value="GAC31241.1"/>
    <property type="molecule type" value="Genomic_DNA"/>
</dbReference>
<dbReference type="PRINTS" id="PR00111">
    <property type="entry name" value="ABHYDROLASE"/>
</dbReference>
<comment type="similarity">
    <text evidence="5">Belongs to the AB hydrolase superfamily. Carboxylesterase BioH family.</text>
</comment>
<dbReference type="Gene3D" id="3.40.50.1820">
    <property type="entry name" value="alpha/beta hydrolase"/>
    <property type="match status" value="1"/>
</dbReference>
<protein>
    <recommendedName>
        <fullName evidence="5">Pimeloyl-[acyl-carrier protein] methyl ester esterase</fullName>
        <ecNumber evidence="5">3.1.1.85</ecNumber>
    </recommendedName>
    <alternativeName>
        <fullName evidence="5">Biotin synthesis protein BioH</fullName>
    </alternativeName>
    <alternativeName>
        <fullName evidence="5">Carboxylesterase BioH</fullName>
    </alternativeName>
</protein>
<feature type="active site" evidence="5">
    <location>
        <position position="238"/>
    </location>
</feature>
<dbReference type="NCBIfam" id="TIGR01738">
    <property type="entry name" value="bioH"/>
    <property type="match status" value="1"/>
</dbReference>
<accession>K6Z4V1</accession>
<keyword evidence="8" id="KW-1185">Reference proteome</keyword>
<dbReference type="SUPFAM" id="SSF53474">
    <property type="entry name" value="alpha/beta-Hydrolases"/>
    <property type="match status" value="1"/>
</dbReference>
<evidence type="ECO:0000256" key="1">
    <source>
        <dbReference type="ARBA" id="ARBA00022487"/>
    </source>
</evidence>
<comment type="pathway">
    <text evidence="5">Cofactor biosynthesis; biotin biosynthesis.</text>
</comment>
<comment type="function">
    <text evidence="5">The physiological role of BioH is to remove the methyl group introduced by BioC when the pimeloyl moiety is complete. It allows to synthesize pimeloyl-ACP via the fatty acid synthetic pathway through the hydrolysis of the ester bonds of pimeloyl-ACP esters.</text>
</comment>
<dbReference type="InterPro" id="IPR029058">
    <property type="entry name" value="AB_hydrolase_fold"/>
</dbReference>
<evidence type="ECO:0000256" key="3">
    <source>
        <dbReference type="ARBA" id="ARBA00022756"/>
    </source>
</evidence>
<comment type="subcellular location">
    <subcellularLocation>
        <location evidence="5">Cytoplasm</location>
    </subcellularLocation>
</comment>
<dbReference type="EC" id="3.1.1.85" evidence="5"/>
<feature type="binding site" evidence="5">
    <location>
        <begin position="145"/>
        <end position="149"/>
    </location>
    <ligand>
        <name>substrate</name>
    </ligand>
</feature>
<keyword evidence="1 5" id="KW-0719">Serine esterase</keyword>
<dbReference type="GO" id="GO:0090499">
    <property type="term" value="F:pimelyl-[acyl-carrier protein] methyl ester esterase activity"/>
    <property type="evidence" value="ECO:0007669"/>
    <property type="project" value="UniProtKB-EC"/>
</dbReference>
<sequence length="258" mass="28402">MNSKLNTRTEGKGADLVLLHGWGVNSGVWQPIAEQLEQLFRVTYIDLPGFGQNNDVLPKTYNMESVAACVAKVIPPQSIVVGWSLGGLIAQHIAVCESDKIKQLVLVATSPKFQKQNEWPGIDPAILQTFSAQLVNNLSKTIERFLAIQAMGSESAKTDIKKIKSSIELYPQANILALTAGLTLLEQIDLRTKLVEFAMPVHWMLGRLDSLVPIKLGEYIKQTLPDNHSVTVFPHASHAPFISHTEEFLADLLAKISV</sequence>
<feature type="binding site" evidence="5">
    <location>
        <position position="22"/>
    </location>
    <ligand>
        <name>substrate</name>
    </ligand>
</feature>
<feature type="binding site" evidence="5">
    <location>
        <begin position="84"/>
        <end position="85"/>
    </location>
    <ligand>
        <name>substrate</name>
    </ligand>
</feature>
<feature type="active site" evidence="5">
    <location>
        <position position="209"/>
    </location>
</feature>
<dbReference type="InterPro" id="IPR000073">
    <property type="entry name" value="AB_hydrolase_1"/>
</dbReference>
<dbReference type="Proteomes" id="UP000006322">
    <property type="component" value="Unassembled WGS sequence"/>
</dbReference>
<dbReference type="RefSeq" id="WP_007103047.1">
    <property type="nucleotide sequence ID" value="NZ_BAER01000014.1"/>
</dbReference>
<dbReference type="GO" id="GO:0005737">
    <property type="term" value="C:cytoplasm"/>
    <property type="evidence" value="ECO:0007669"/>
    <property type="project" value="UniProtKB-SubCell"/>
</dbReference>
<dbReference type="HAMAP" id="MF_01260">
    <property type="entry name" value="Carboxylester"/>
    <property type="match status" value="1"/>
</dbReference>
<dbReference type="AlphaFoldDB" id="K6Z4V1"/>
<feature type="binding site" evidence="5">
    <location>
        <position position="238"/>
    </location>
    <ligand>
        <name>substrate</name>
    </ligand>
</feature>
<dbReference type="UniPathway" id="UPA00078"/>
<keyword evidence="3 5" id="KW-0093">Biotin biosynthesis</keyword>
<dbReference type="PANTHER" id="PTHR43798:SF31">
    <property type="entry name" value="AB HYDROLASE SUPERFAMILY PROTEIN YCLE"/>
    <property type="match status" value="1"/>
</dbReference>
<evidence type="ECO:0000256" key="5">
    <source>
        <dbReference type="HAMAP-Rule" id="MF_01260"/>
    </source>
</evidence>
<feature type="domain" description="AB hydrolase-1" evidence="6">
    <location>
        <begin position="16"/>
        <end position="244"/>
    </location>
</feature>
<name>K6Z4V1_9ALTE</name>
<feature type="active site" description="Nucleophile" evidence="5">
    <location>
        <position position="84"/>
    </location>
</feature>
<dbReference type="InterPro" id="IPR010076">
    <property type="entry name" value="BioH"/>
</dbReference>
<dbReference type="GO" id="GO:0009102">
    <property type="term" value="P:biotin biosynthetic process"/>
    <property type="evidence" value="ECO:0007669"/>
    <property type="project" value="UniProtKB-UniRule"/>
</dbReference>
<reference evidence="8" key="1">
    <citation type="journal article" date="2014" name="Environ. Microbiol.">
        <title>Comparative genomics of the marine bacterial genus Glaciecola reveals the high degree of genomic diversity and genomic characteristic for cold adaptation.</title>
        <authorList>
            <person name="Qin Q.L."/>
            <person name="Xie B.B."/>
            <person name="Yu Y."/>
            <person name="Shu Y.L."/>
            <person name="Rong J.C."/>
            <person name="Zhang Y.J."/>
            <person name="Zhao D.L."/>
            <person name="Chen X.L."/>
            <person name="Zhang X.Y."/>
            <person name="Chen B."/>
            <person name="Zhou B.C."/>
            <person name="Zhang Y.Z."/>
        </authorList>
    </citation>
    <scope>NUCLEOTIDE SEQUENCE [LARGE SCALE GENOMIC DNA]</scope>
    <source>
        <strain evidence="8">LMG 21857</strain>
    </source>
</reference>
<dbReference type="Pfam" id="PF00561">
    <property type="entry name" value="Abhydrolase_1"/>
    <property type="match status" value="1"/>
</dbReference>
<organism evidence="7 8">
    <name type="scientific">Paraglaciecola polaris LMG 21857</name>
    <dbReference type="NCBI Taxonomy" id="1129793"/>
    <lineage>
        <taxon>Bacteria</taxon>
        <taxon>Pseudomonadati</taxon>
        <taxon>Pseudomonadota</taxon>
        <taxon>Gammaproteobacteria</taxon>
        <taxon>Alteromonadales</taxon>
        <taxon>Alteromonadaceae</taxon>
        <taxon>Paraglaciecola</taxon>
    </lineage>
</organism>
<evidence type="ECO:0000256" key="4">
    <source>
        <dbReference type="ARBA" id="ARBA00022801"/>
    </source>
</evidence>
<comment type="subunit">
    <text evidence="5">Monomer.</text>
</comment>
<keyword evidence="4 5" id="KW-0378">Hydrolase</keyword>
<gene>
    <name evidence="5 7" type="primary">bioH</name>
    <name evidence="7" type="ORF">GPLA_0322</name>
</gene>
<proteinExistence type="inferred from homology"/>
<keyword evidence="2 5" id="KW-0963">Cytoplasm</keyword>
<evidence type="ECO:0000313" key="8">
    <source>
        <dbReference type="Proteomes" id="UP000006322"/>
    </source>
</evidence>
<dbReference type="STRING" id="1129793.GPLA_0322"/>
<evidence type="ECO:0000313" key="7">
    <source>
        <dbReference type="EMBL" id="GAC31241.1"/>
    </source>
</evidence>
<evidence type="ECO:0000256" key="2">
    <source>
        <dbReference type="ARBA" id="ARBA00022490"/>
    </source>
</evidence>
<evidence type="ECO:0000259" key="6">
    <source>
        <dbReference type="Pfam" id="PF00561"/>
    </source>
</evidence>
<comment type="catalytic activity">
    <reaction evidence="5">
        <text>6-carboxyhexanoyl-[ACP] methyl ester + H2O = 6-carboxyhexanoyl-[ACP] + methanol + H(+)</text>
        <dbReference type="Rhea" id="RHEA:42700"/>
        <dbReference type="Rhea" id="RHEA-COMP:9955"/>
        <dbReference type="Rhea" id="RHEA-COMP:10186"/>
        <dbReference type="ChEBI" id="CHEBI:15377"/>
        <dbReference type="ChEBI" id="CHEBI:15378"/>
        <dbReference type="ChEBI" id="CHEBI:17790"/>
        <dbReference type="ChEBI" id="CHEBI:78846"/>
        <dbReference type="ChEBI" id="CHEBI:82735"/>
        <dbReference type="EC" id="3.1.1.85"/>
    </reaction>
</comment>
<dbReference type="GO" id="GO:0016020">
    <property type="term" value="C:membrane"/>
    <property type="evidence" value="ECO:0007669"/>
    <property type="project" value="TreeGrafter"/>
</dbReference>